<dbReference type="GeneID" id="63730093"/>
<name>A0A1L9PDR5_ASPVE</name>
<sequence>MAPSELPRVLSCVSGIAASLFTAPISKYHFPRFSLKALIPTLYQLSEEQKYKETSLVSHLQLQAWGASKWTAWWVNMIL</sequence>
<organism evidence="1 2">
    <name type="scientific">Aspergillus versicolor CBS 583.65</name>
    <dbReference type="NCBI Taxonomy" id="1036611"/>
    <lineage>
        <taxon>Eukaryota</taxon>
        <taxon>Fungi</taxon>
        <taxon>Dikarya</taxon>
        <taxon>Ascomycota</taxon>
        <taxon>Pezizomycotina</taxon>
        <taxon>Eurotiomycetes</taxon>
        <taxon>Eurotiomycetidae</taxon>
        <taxon>Eurotiales</taxon>
        <taxon>Aspergillaceae</taxon>
        <taxon>Aspergillus</taxon>
        <taxon>Aspergillus subgen. Nidulantes</taxon>
    </lineage>
</organism>
<proteinExistence type="predicted"/>
<keyword evidence="2" id="KW-1185">Reference proteome</keyword>
<dbReference type="Proteomes" id="UP000184073">
    <property type="component" value="Unassembled WGS sequence"/>
</dbReference>
<dbReference type="EMBL" id="KV878127">
    <property type="protein sequence ID" value="OJI99628.1"/>
    <property type="molecule type" value="Genomic_DNA"/>
</dbReference>
<reference evidence="2" key="1">
    <citation type="journal article" date="2017" name="Genome Biol.">
        <title>Comparative genomics reveals high biological diversity and specific adaptations in the industrially and medically important fungal genus Aspergillus.</title>
        <authorList>
            <person name="de Vries R.P."/>
            <person name="Riley R."/>
            <person name="Wiebenga A."/>
            <person name="Aguilar-Osorio G."/>
            <person name="Amillis S."/>
            <person name="Uchima C.A."/>
            <person name="Anderluh G."/>
            <person name="Asadollahi M."/>
            <person name="Askin M."/>
            <person name="Barry K."/>
            <person name="Battaglia E."/>
            <person name="Bayram O."/>
            <person name="Benocci T."/>
            <person name="Braus-Stromeyer S.A."/>
            <person name="Caldana C."/>
            <person name="Canovas D."/>
            <person name="Cerqueira G.C."/>
            <person name="Chen F."/>
            <person name="Chen W."/>
            <person name="Choi C."/>
            <person name="Clum A."/>
            <person name="Dos Santos R.A."/>
            <person name="Damasio A.R."/>
            <person name="Diallinas G."/>
            <person name="Emri T."/>
            <person name="Fekete E."/>
            <person name="Flipphi M."/>
            <person name="Freyberg S."/>
            <person name="Gallo A."/>
            <person name="Gournas C."/>
            <person name="Habgood R."/>
            <person name="Hainaut M."/>
            <person name="Harispe M.L."/>
            <person name="Henrissat B."/>
            <person name="Hilden K.S."/>
            <person name="Hope R."/>
            <person name="Hossain A."/>
            <person name="Karabika E."/>
            <person name="Karaffa L."/>
            <person name="Karanyi Z."/>
            <person name="Krasevec N."/>
            <person name="Kuo A."/>
            <person name="Kusch H."/>
            <person name="LaButti K."/>
            <person name="Lagendijk E.L."/>
            <person name="Lapidus A."/>
            <person name="Levasseur A."/>
            <person name="Lindquist E."/>
            <person name="Lipzen A."/>
            <person name="Logrieco A.F."/>
            <person name="MacCabe A."/>
            <person name="Maekelae M.R."/>
            <person name="Malavazi I."/>
            <person name="Melin P."/>
            <person name="Meyer V."/>
            <person name="Mielnichuk N."/>
            <person name="Miskei M."/>
            <person name="Molnar A.P."/>
            <person name="Mule G."/>
            <person name="Ngan C.Y."/>
            <person name="Orejas M."/>
            <person name="Orosz E."/>
            <person name="Ouedraogo J.P."/>
            <person name="Overkamp K.M."/>
            <person name="Park H.-S."/>
            <person name="Perrone G."/>
            <person name="Piumi F."/>
            <person name="Punt P.J."/>
            <person name="Ram A.F."/>
            <person name="Ramon A."/>
            <person name="Rauscher S."/>
            <person name="Record E."/>
            <person name="Riano-Pachon D.M."/>
            <person name="Robert V."/>
            <person name="Roehrig J."/>
            <person name="Ruller R."/>
            <person name="Salamov A."/>
            <person name="Salih N.S."/>
            <person name="Samson R.A."/>
            <person name="Sandor E."/>
            <person name="Sanguinetti M."/>
            <person name="Schuetze T."/>
            <person name="Sepcic K."/>
            <person name="Shelest E."/>
            <person name="Sherlock G."/>
            <person name="Sophianopoulou V."/>
            <person name="Squina F.M."/>
            <person name="Sun H."/>
            <person name="Susca A."/>
            <person name="Todd R.B."/>
            <person name="Tsang A."/>
            <person name="Unkles S.E."/>
            <person name="van de Wiele N."/>
            <person name="van Rossen-Uffink D."/>
            <person name="Oliveira J.V."/>
            <person name="Vesth T.C."/>
            <person name="Visser J."/>
            <person name="Yu J.-H."/>
            <person name="Zhou M."/>
            <person name="Andersen M.R."/>
            <person name="Archer D.B."/>
            <person name="Baker S.E."/>
            <person name="Benoit I."/>
            <person name="Brakhage A.A."/>
            <person name="Braus G.H."/>
            <person name="Fischer R."/>
            <person name="Frisvad J.C."/>
            <person name="Goldman G.H."/>
            <person name="Houbraken J."/>
            <person name="Oakley B."/>
            <person name="Pocsi I."/>
            <person name="Scazzocchio C."/>
            <person name="Seiboth B."/>
            <person name="vanKuyk P.A."/>
            <person name="Wortman J."/>
            <person name="Dyer P.S."/>
            <person name="Grigoriev I.V."/>
        </authorList>
    </citation>
    <scope>NUCLEOTIDE SEQUENCE [LARGE SCALE GENOMIC DNA]</scope>
    <source>
        <strain evidence="2">CBS 583.65</strain>
    </source>
</reference>
<dbReference type="VEuPathDB" id="FungiDB:ASPVEDRAFT_521389"/>
<evidence type="ECO:0000313" key="2">
    <source>
        <dbReference type="Proteomes" id="UP000184073"/>
    </source>
</evidence>
<protein>
    <submittedName>
        <fullName evidence="1">Uncharacterized protein</fullName>
    </submittedName>
</protein>
<gene>
    <name evidence="1" type="ORF">ASPVEDRAFT_521389</name>
</gene>
<evidence type="ECO:0000313" key="1">
    <source>
        <dbReference type="EMBL" id="OJI99628.1"/>
    </source>
</evidence>
<dbReference type="RefSeq" id="XP_040665391.1">
    <property type="nucleotide sequence ID" value="XM_040814582.1"/>
</dbReference>
<dbReference type="AlphaFoldDB" id="A0A1L9PDR5"/>
<accession>A0A1L9PDR5</accession>